<evidence type="ECO:0000313" key="3">
    <source>
        <dbReference type="EMBL" id="KAH0629669.1"/>
    </source>
</evidence>
<keyword evidence="2" id="KW-0812">Transmembrane</keyword>
<keyword evidence="4" id="KW-1185">Reference proteome</keyword>
<dbReference type="Proteomes" id="UP000826234">
    <property type="component" value="Unassembled WGS sequence"/>
</dbReference>
<feature type="region of interest" description="Disordered" evidence="1">
    <location>
        <begin position="1"/>
        <end position="29"/>
    </location>
</feature>
<proteinExistence type="predicted"/>
<dbReference type="EMBL" id="JAIPUX010000439">
    <property type="protein sequence ID" value="KAH0629669.1"/>
    <property type="molecule type" value="Genomic_DNA"/>
</dbReference>
<keyword evidence="2" id="KW-0472">Membrane</keyword>
<reference evidence="3 4" key="1">
    <citation type="journal article" date="2022" name="Gigascience">
        <title>A chromosome-level genome assembly and annotation of the desert horned lizard, Phrynosoma platyrhinos, provides insight into chromosomal rearrangements among reptiles.</title>
        <authorList>
            <person name="Koochekian N."/>
            <person name="Ascanio A."/>
            <person name="Farleigh K."/>
            <person name="Card D.C."/>
            <person name="Schield D.R."/>
            <person name="Castoe T.A."/>
            <person name="Jezkova T."/>
        </authorList>
    </citation>
    <scope>NUCLEOTIDE SEQUENCE [LARGE SCALE GENOMIC DNA]</scope>
    <source>
        <strain evidence="3">NK-2021</strain>
    </source>
</reference>
<evidence type="ECO:0000313" key="4">
    <source>
        <dbReference type="Proteomes" id="UP000826234"/>
    </source>
</evidence>
<organism evidence="3 4">
    <name type="scientific">Phrynosoma platyrhinos</name>
    <name type="common">Desert horned lizard</name>
    <dbReference type="NCBI Taxonomy" id="52577"/>
    <lineage>
        <taxon>Eukaryota</taxon>
        <taxon>Metazoa</taxon>
        <taxon>Chordata</taxon>
        <taxon>Craniata</taxon>
        <taxon>Vertebrata</taxon>
        <taxon>Euteleostomi</taxon>
        <taxon>Lepidosauria</taxon>
        <taxon>Squamata</taxon>
        <taxon>Bifurcata</taxon>
        <taxon>Unidentata</taxon>
        <taxon>Episquamata</taxon>
        <taxon>Toxicofera</taxon>
        <taxon>Iguania</taxon>
        <taxon>Phrynosomatidae</taxon>
        <taxon>Phrynosomatinae</taxon>
        <taxon>Phrynosoma</taxon>
    </lineage>
</organism>
<accession>A0ABQ7TIT3</accession>
<feature type="transmembrane region" description="Helical" evidence="2">
    <location>
        <begin position="83"/>
        <end position="101"/>
    </location>
</feature>
<comment type="caution">
    <text evidence="3">The sequence shown here is derived from an EMBL/GenBank/DDBJ whole genome shotgun (WGS) entry which is preliminary data.</text>
</comment>
<sequence>MNKSSEKREMEKKNNLEKKEDTEDEDIIKMDKDSTNEQALIIEQDHFESYLDVTKIIAEQLALPGFGQNKLAIIYWESTVERATFILLLANIILLALKLAVM</sequence>
<gene>
    <name evidence="3" type="ORF">JD844_011914</name>
</gene>
<evidence type="ECO:0000256" key="1">
    <source>
        <dbReference type="SAM" id="MobiDB-lite"/>
    </source>
</evidence>
<evidence type="ECO:0000256" key="2">
    <source>
        <dbReference type="SAM" id="Phobius"/>
    </source>
</evidence>
<keyword evidence="2" id="KW-1133">Transmembrane helix</keyword>
<name>A0ABQ7TIT3_PHRPL</name>
<protein>
    <submittedName>
        <fullName evidence="3">Uncharacterized protein</fullName>
    </submittedName>
</protein>